<reference evidence="2" key="1">
    <citation type="submission" date="2019-12" db="EMBL/GenBank/DDBJ databases">
        <title>Genome sequencing and annotation of Brassica cretica.</title>
        <authorList>
            <person name="Studholme D.J."/>
            <person name="Sarris P.F."/>
        </authorList>
    </citation>
    <scope>NUCLEOTIDE SEQUENCE</scope>
    <source>
        <strain evidence="2">PFS-001/15</strain>
        <tissue evidence="2">Leaf</tissue>
    </source>
</reference>
<dbReference type="AlphaFoldDB" id="A0A8S9HQ62"/>
<organism evidence="2 3">
    <name type="scientific">Brassica cretica</name>
    <name type="common">Mustard</name>
    <dbReference type="NCBI Taxonomy" id="69181"/>
    <lineage>
        <taxon>Eukaryota</taxon>
        <taxon>Viridiplantae</taxon>
        <taxon>Streptophyta</taxon>
        <taxon>Embryophyta</taxon>
        <taxon>Tracheophyta</taxon>
        <taxon>Spermatophyta</taxon>
        <taxon>Magnoliopsida</taxon>
        <taxon>eudicotyledons</taxon>
        <taxon>Gunneridae</taxon>
        <taxon>Pentapetalae</taxon>
        <taxon>rosids</taxon>
        <taxon>malvids</taxon>
        <taxon>Brassicales</taxon>
        <taxon>Brassicaceae</taxon>
        <taxon>Brassiceae</taxon>
        <taxon>Brassica</taxon>
    </lineage>
</organism>
<evidence type="ECO:0000313" key="3">
    <source>
        <dbReference type="Proteomes" id="UP000712281"/>
    </source>
</evidence>
<dbReference type="EMBL" id="QGKW02001940">
    <property type="protein sequence ID" value="KAF2559260.1"/>
    <property type="molecule type" value="Genomic_DNA"/>
</dbReference>
<accession>A0A8S9HQ62</accession>
<gene>
    <name evidence="2" type="ORF">F2Q68_00015114</name>
</gene>
<evidence type="ECO:0000313" key="2">
    <source>
        <dbReference type="EMBL" id="KAF2559260.1"/>
    </source>
</evidence>
<protein>
    <submittedName>
        <fullName evidence="2">Uncharacterized protein</fullName>
    </submittedName>
</protein>
<name>A0A8S9HQ62_BRACR</name>
<dbReference type="Proteomes" id="UP000712281">
    <property type="component" value="Unassembled WGS sequence"/>
</dbReference>
<feature type="compositionally biased region" description="Polar residues" evidence="1">
    <location>
        <begin position="105"/>
        <end position="117"/>
    </location>
</feature>
<evidence type="ECO:0000256" key="1">
    <source>
        <dbReference type="SAM" id="MobiDB-lite"/>
    </source>
</evidence>
<proteinExistence type="predicted"/>
<comment type="caution">
    <text evidence="2">The sequence shown here is derived from an EMBL/GenBank/DDBJ whole genome shotgun (WGS) entry which is preliminary data.</text>
</comment>
<sequence>MEQDIAMIQEQHALDAGASKSFAAHIQPSNDARIQTSIDARLASFEDRLQAFTYRLDSVYYPLSDGIDSLTTRLDTLQQEMDTIKRQLDFQAEQSPSIDRRTRPSIDSNHTPLRSTLGTEKLLQDKLDEITFSQVERRYLSRVEGHLRINTCHTWNAPA</sequence>
<feature type="region of interest" description="Disordered" evidence="1">
    <location>
        <begin position="92"/>
        <end position="117"/>
    </location>
</feature>